<gene>
    <name evidence="1" type="ORF">LSTR_LSTR009950</name>
</gene>
<dbReference type="Pfam" id="PF14469">
    <property type="entry name" value="AKAP28"/>
    <property type="match status" value="1"/>
</dbReference>
<proteinExistence type="predicted"/>
<reference evidence="1 2" key="1">
    <citation type="journal article" date="2017" name="Gigascience">
        <title>Genome sequence of the small brown planthopper, Laodelphax striatellus.</title>
        <authorList>
            <person name="Zhu J."/>
            <person name="Jiang F."/>
            <person name="Wang X."/>
            <person name="Yang P."/>
            <person name="Bao Y."/>
            <person name="Zhao W."/>
            <person name="Wang W."/>
            <person name="Lu H."/>
            <person name="Wang Q."/>
            <person name="Cui N."/>
            <person name="Li J."/>
            <person name="Chen X."/>
            <person name="Luo L."/>
            <person name="Yu J."/>
            <person name="Kang L."/>
            <person name="Cui F."/>
        </authorList>
    </citation>
    <scope>NUCLEOTIDE SEQUENCE [LARGE SCALE GENOMIC DNA]</scope>
    <source>
        <strain evidence="1">Lst14</strain>
    </source>
</reference>
<dbReference type="GO" id="GO:0034237">
    <property type="term" value="F:protein kinase A regulatory subunit binding"/>
    <property type="evidence" value="ECO:0007669"/>
    <property type="project" value="TreeGrafter"/>
</dbReference>
<dbReference type="PANTHER" id="PTHR35075:SF1">
    <property type="entry name" value="A-KINASE ANCHOR PROTEIN 14"/>
    <property type="match status" value="1"/>
</dbReference>
<dbReference type="SMR" id="A0A482XI41"/>
<dbReference type="GO" id="GO:0005952">
    <property type="term" value="C:cAMP-dependent protein kinase complex"/>
    <property type="evidence" value="ECO:0007669"/>
    <property type="project" value="TreeGrafter"/>
</dbReference>
<name>A0A482XI41_LAOST</name>
<accession>A0A482XI41</accession>
<evidence type="ECO:0000313" key="2">
    <source>
        <dbReference type="Proteomes" id="UP000291343"/>
    </source>
</evidence>
<dbReference type="STRING" id="195883.A0A482XI41"/>
<dbReference type="Proteomes" id="UP000291343">
    <property type="component" value="Unassembled WGS sequence"/>
</dbReference>
<sequence length="103" mass="12339">MKQFVDDDCMQFIYEVKWSTPTKEEPLQKVTASMYFTIKISFDVAPESPVEVKYTYECSNIILKPGIVPFKEDWIRRLMQYKLEFIRMQESAFGVHEPRFIEQ</sequence>
<dbReference type="PANTHER" id="PTHR35075">
    <property type="entry name" value="A-KINASE ANCHOR PROTEIN 14"/>
    <property type="match status" value="1"/>
</dbReference>
<dbReference type="EMBL" id="QKKF02009716">
    <property type="protein sequence ID" value="RZF45179.1"/>
    <property type="molecule type" value="Genomic_DNA"/>
</dbReference>
<dbReference type="OrthoDB" id="2148342at2759"/>
<keyword evidence="2" id="KW-1185">Reference proteome</keyword>
<dbReference type="InParanoid" id="A0A482XI41"/>
<dbReference type="InterPro" id="IPR025663">
    <property type="entry name" value="AKAP_28"/>
</dbReference>
<comment type="caution">
    <text evidence="1">The sequence shown here is derived from an EMBL/GenBank/DDBJ whole genome shotgun (WGS) entry which is preliminary data.</text>
</comment>
<organism evidence="1 2">
    <name type="scientific">Laodelphax striatellus</name>
    <name type="common">Small brown planthopper</name>
    <name type="synonym">Delphax striatella</name>
    <dbReference type="NCBI Taxonomy" id="195883"/>
    <lineage>
        <taxon>Eukaryota</taxon>
        <taxon>Metazoa</taxon>
        <taxon>Ecdysozoa</taxon>
        <taxon>Arthropoda</taxon>
        <taxon>Hexapoda</taxon>
        <taxon>Insecta</taxon>
        <taxon>Pterygota</taxon>
        <taxon>Neoptera</taxon>
        <taxon>Paraneoptera</taxon>
        <taxon>Hemiptera</taxon>
        <taxon>Auchenorrhyncha</taxon>
        <taxon>Fulgoroidea</taxon>
        <taxon>Delphacidae</taxon>
        <taxon>Criomorphinae</taxon>
        <taxon>Laodelphax</taxon>
    </lineage>
</organism>
<dbReference type="InterPro" id="IPR053084">
    <property type="entry name" value="AKAP"/>
</dbReference>
<dbReference type="AlphaFoldDB" id="A0A482XI41"/>
<evidence type="ECO:0000313" key="1">
    <source>
        <dbReference type="EMBL" id="RZF45179.1"/>
    </source>
</evidence>
<protein>
    <submittedName>
        <fullName evidence="1">Uncharacterized protein</fullName>
    </submittedName>
</protein>